<dbReference type="RefSeq" id="WP_188598195.1">
    <property type="nucleotide sequence ID" value="NZ_BMJW01000001.1"/>
</dbReference>
<dbReference type="InterPro" id="IPR050553">
    <property type="entry name" value="Thioredoxin_ResA/DsbE_sf"/>
</dbReference>
<evidence type="ECO:0000256" key="3">
    <source>
        <dbReference type="ARBA" id="ARBA00023157"/>
    </source>
</evidence>
<dbReference type="PANTHER" id="PTHR42852">
    <property type="entry name" value="THIOL:DISULFIDE INTERCHANGE PROTEIN DSBE"/>
    <property type="match status" value="1"/>
</dbReference>
<dbReference type="Proteomes" id="UP000633278">
    <property type="component" value="Unassembled WGS sequence"/>
</dbReference>
<dbReference type="SUPFAM" id="SSF52833">
    <property type="entry name" value="Thioredoxin-like"/>
    <property type="match status" value="1"/>
</dbReference>
<keyword evidence="2" id="KW-0201">Cytochrome c-type biogenesis</keyword>
<dbReference type="GO" id="GO:0016491">
    <property type="term" value="F:oxidoreductase activity"/>
    <property type="evidence" value="ECO:0007669"/>
    <property type="project" value="InterPro"/>
</dbReference>
<keyword evidence="4" id="KW-0676">Redox-active center</keyword>
<comment type="subcellular location">
    <subcellularLocation>
        <location evidence="1">Cell envelope</location>
    </subcellularLocation>
</comment>
<dbReference type="GO" id="GO:0017004">
    <property type="term" value="P:cytochrome complex assembly"/>
    <property type="evidence" value="ECO:0007669"/>
    <property type="project" value="UniProtKB-KW"/>
</dbReference>
<comment type="caution">
    <text evidence="6">The sequence shown here is derived from an EMBL/GenBank/DDBJ whole genome shotgun (WGS) entry which is preliminary data.</text>
</comment>
<dbReference type="Pfam" id="PF00578">
    <property type="entry name" value="AhpC-TSA"/>
    <property type="match status" value="1"/>
</dbReference>
<accession>A0A917MCC4</accession>
<evidence type="ECO:0000313" key="7">
    <source>
        <dbReference type="Proteomes" id="UP000633278"/>
    </source>
</evidence>
<dbReference type="GO" id="GO:0016209">
    <property type="term" value="F:antioxidant activity"/>
    <property type="evidence" value="ECO:0007669"/>
    <property type="project" value="InterPro"/>
</dbReference>
<feature type="domain" description="Thioredoxin" evidence="5">
    <location>
        <begin position="319"/>
        <end position="464"/>
    </location>
</feature>
<dbReference type="PANTHER" id="PTHR42852:SF6">
    <property type="entry name" value="THIOL:DISULFIDE INTERCHANGE PROTEIN DSBE"/>
    <property type="match status" value="1"/>
</dbReference>
<proteinExistence type="predicted"/>
<dbReference type="Gene3D" id="3.40.30.10">
    <property type="entry name" value="Glutaredoxin"/>
    <property type="match status" value="1"/>
</dbReference>
<reference evidence="6" key="2">
    <citation type="submission" date="2020-09" db="EMBL/GenBank/DDBJ databases">
        <authorList>
            <person name="Sun Q."/>
            <person name="Zhou Y."/>
        </authorList>
    </citation>
    <scope>NUCLEOTIDE SEQUENCE</scope>
    <source>
        <strain evidence="6">CGMCC 1.15763</strain>
    </source>
</reference>
<dbReference type="InterPro" id="IPR036249">
    <property type="entry name" value="Thioredoxin-like_sf"/>
</dbReference>
<evidence type="ECO:0000256" key="4">
    <source>
        <dbReference type="ARBA" id="ARBA00023284"/>
    </source>
</evidence>
<protein>
    <recommendedName>
        <fullName evidence="5">Thioredoxin domain-containing protein</fullName>
    </recommendedName>
</protein>
<sequence>MGLTINYYFFKIKKLLSLLILIFILYSCESKNFEKERDNRVYIQKDNLDSLTISVKLKTEESVFLNFTNKNFDNEVLKFVNSSKKDTIVSRTIPVVHSLKLYKYGFMKRQEGGLQMISQNFLIHDKIKKIDFELKNNQLYPIENDAVLVTDILEDYKSIFYKIIALKNNSKIKIKKELDSLYTYYQEKYQIENRLFNLQLNDIQYMRMFESLYPKNKTVDAYVKEINLDLVGSLFIDSGLGNVYIKNRVSELDYPNINSLDYSDDYKKFLAANTYKFLIMGENKGKPQFKTAIDWLKTTEFYKKDSVYIKKQIQHLSNDLFKEKIKNLRLSSVALKESSLSKIIQKHPSPYYLIDFWATWCAPCISGIKEMKKMNFPKNVKVLSLSVDKEAVKEKWQLKTKELAQKITYLIDEKAMENKEFLKFIELNSIPRYILIDKNMNLIDQSFLPPHDPQFLPKLKDVRNAKFW</sequence>
<reference evidence="6" key="1">
    <citation type="journal article" date="2014" name="Int. J. Syst. Evol. Microbiol.">
        <title>Complete genome sequence of Corynebacterium casei LMG S-19264T (=DSM 44701T), isolated from a smear-ripened cheese.</title>
        <authorList>
            <consortium name="US DOE Joint Genome Institute (JGI-PGF)"/>
            <person name="Walter F."/>
            <person name="Albersmeier A."/>
            <person name="Kalinowski J."/>
            <person name="Ruckert C."/>
        </authorList>
    </citation>
    <scope>NUCLEOTIDE SEQUENCE</scope>
    <source>
        <strain evidence="6">CGMCC 1.15763</strain>
    </source>
</reference>
<evidence type="ECO:0000259" key="5">
    <source>
        <dbReference type="PROSITE" id="PS51352"/>
    </source>
</evidence>
<dbReference type="AlphaFoldDB" id="A0A917MCC4"/>
<dbReference type="InterPro" id="IPR000866">
    <property type="entry name" value="AhpC/TSA"/>
</dbReference>
<evidence type="ECO:0000256" key="1">
    <source>
        <dbReference type="ARBA" id="ARBA00004196"/>
    </source>
</evidence>
<organism evidence="6 7">
    <name type="scientific">Polaribacter pacificus</name>
    <dbReference type="NCBI Taxonomy" id="1775173"/>
    <lineage>
        <taxon>Bacteria</taxon>
        <taxon>Pseudomonadati</taxon>
        <taxon>Bacteroidota</taxon>
        <taxon>Flavobacteriia</taxon>
        <taxon>Flavobacteriales</taxon>
        <taxon>Flavobacteriaceae</taxon>
    </lineage>
</organism>
<gene>
    <name evidence="6" type="ORF">GCM10011416_10250</name>
</gene>
<dbReference type="PROSITE" id="PS51352">
    <property type="entry name" value="THIOREDOXIN_2"/>
    <property type="match status" value="1"/>
</dbReference>
<dbReference type="GO" id="GO:0030313">
    <property type="term" value="C:cell envelope"/>
    <property type="evidence" value="ECO:0007669"/>
    <property type="project" value="UniProtKB-SubCell"/>
</dbReference>
<keyword evidence="3" id="KW-1015">Disulfide bond</keyword>
<dbReference type="EMBL" id="BMJW01000001">
    <property type="protein sequence ID" value="GGG94783.1"/>
    <property type="molecule type" value="Genomic_DNA"/>
</dbReference>
<name>A0A917MCC4_9FLAO</name>
<evidence type="ECO:0000256" key="2">
    <source>
        <dbReference type="ARBA" id="ARBA00022748"/>
    </source>
</evidence>
<dbReference type="InterPro" id="IPR013766">
    <property type="entry name" value="Thioredoxin_domain"/>
</dbReference>
<evidence type="ECO:0000313" key="6">
    <source>
        <dbReference type="EMBL" id="GGG94783.1"/>
    </source>
</evidence>
<keyword evidence="7" id="KW-1185">Reference proteome</keyword>